<evidence type="ECO:0000313" key="9">
    <source>
        <dbReference type="EMBL" id="KAL2504193.1"/>
    </source>
</evidence>
<protein>
    <recommendedName>
        <fullName evidence="4">CST complex subunit CTC1</fullName>
    </recommendedName>
</protein>
<comment type="caution">
    <text evidence="9">The sequence shown here is derived from an EMBL/GenBank/DDBJ whole genome shotgun (WGS) entry which is preliminary data.</text>
</comment>
<evidence type="ECO:0000256" key="1">
    <source>
        <dbReference type="ARBA" id="ARBA00004123"/>
    </source>
</evidence>
<evidence type="ECO:0000256" key="3">
    <source>
        <dbReference type="ARBA" id="ARBA00006332"/>
    </source>
</evidence>
<evidence type="ECO:0000256" key="2">
    <source>
        <dbReference type="ARBA" id="ARBA00004574"/>
    </source>
</evidence>
<dbReference type="Proteomes" id="UP001604336">
    <property type="component" value="Unassembled WGS sequence"/>
</dbReference>
<dbReference type="PANTHER" id="PTHR14865">
    <property type="entry name" value="CST COMPLEX SUBUNIT CTC1"/>
    <property type="match status" value="1"/>
</dbReference>
<sequence>MEEESTKILKISDLIQRAQPLTGVFSLSPSRLVSYTKPRRPSCQIQHPKPSESTSRNPSLKILNPLNHCTLIVGTLTLPSYISNISTINCNCFQFSDDSAAICCDILNFDPTTIGQKIRIFAWNFIPLKCGKGSGKAGCLEIVSWDFLESFSGKYSSLSSFNSFSATTCHPIHFKDNSNAKYVVFGVVDSISPVSIVPCTTTKSGSSNISGFLVNVLICECRVCSSKILASGLGDLSEKNRKDHCFIKPVIVYFCGSASSWHPVISRLTGGVALFSGLKKKLIFVGKDQSQLTYVTTDEASLHIPKLFKKWSSIQNTDIRGKGECGSYSGIVTGVYMHGMVVELDQEVMLLLTDQQLTVPHSLRVGSIVSLKNVHFVNPKFPWAKMFILGACFRTSICVESFSPLETGCHLKSHSQSRLQKFIDSLTFSARLWVLLVISCFRKKFAGILSEKDIIGSKHNEGLAQKYSNSYLPLSAFQFRRGVFVEFCKHDCCSCGKEAHYSSLKLVPPISSLISSCEARFKKMLYDWKNSSDCMANINRKNTISCGGCIYAQSMRKLLRTEEIGVIVLGTIKISSSGRFQLVDATGSIDVVCDLPSTWNSIRIFEVKDFIIIMEGIPERLLNLDILSDESLSCQSIFGDAPLVRKMETSLYLYCRRGEGSRNHPRSLFFDWKENFDELEGGRFHLLMITHKFPIQCKFQGDQVISKRSNMFSEAIILPWDLLLAEKGRDTLVSNIFMDHPRDSLGNLTRCEKHFASKRCKIDLASSQSLDVGLDDAGNGLHGLLNGSCSSHNISVEDKCSFKNPLEYTCFVTSESVNYHCAGVLRCSKADAEIVSGCKPHMRKVLLEFNSDSFCTYQAMEIGGLYIVKHQDEDIFCNVIEDHEVSGAKVIINSVTRLWSLMFSSMKSLQSSDFSYLFSFHNSLARSEVICKGYQQFQIPSMTSNGVNYEIYSDVNIFVPADALSLLENDIKLLEGGLVGPSISFEQESDIHDCARAMITASVQSSGTSYSRYLLPEGNLISLNGLVVAVHDCDHHSFSGQIRHDSYSTGRLPMFLQGRDSACIHVLVDHHRVRIFGNLSKHAYPIGLGRDMYATFHRILVLSGQNEYMLTPVSFITIHHTSLIHRQFSDEHDYISGTMGLHTVASPNAVVPTALISELFQFSDLKPVQFHSRVVAVYILVLERSRKTLFLQPSLQSRSSILDIPLAGFVLDDGSSSCCCWADCETAVALLGLHCEEYSRESYAETFGRSKATMGLACSSSIGRLNKILKQHGQVVVKNYGSMFDSSCQDLTFSVDSEKLISSSDEDLLRSLIIGACFSTVWTVVGGLMDPNASKGLEERLIELGMAMLPLQNVWVTSVRHMDPLTEAKNIIQELV</sequence>
<keyword evidence="5" id="KW-0158">Chromosome</keyword>
<comment type="similarity">
    <text evidence="3">Belongs to the CTC1 family.</text>
</comment>
<keyword evidence="6" id="KW-0779">Telomere</keyword>
<keyword evidence="10" id="KW-1185">Reference proteome</keyword>
<evidence type="ECO:0000256" key="8">
    <source>
        <dbReference type="ARBA" id="ARBA00023242"/>
    </source>
</evidence>
<reference evidence="10" key="1">
    <citation type="submission" date="2024-07" db="EMBL/GenBank/DDBJ databases">
        <title>Two chromosome-level genome assemblies of Korean endemic species Abeliophyllum distichum and Forsythia ovata (Oleaceae).</title>
        <authorList>
            <person name="Jang H."/>
        </authorList>
    </citation>
    <scope>NUCLEOTIDE SEQUENCE [LARGE SCALE GENOMIC DNA]</scope>
</reference>
<dbReference type="Pfam" id="PF15491">
    <property type="entry name" value="CTC1_2"/>
    <property type="match status" value="1"/>
</dbReference>
<evidence type="ECO:0000256" key="6">
    <source>
        <dbReference type="ARBA" id="ARBA00022895"/>
    </source>
</evidence>
<dbReference type="GO" id="GO:0000781">
    <property type="term" value="C:chromosome, telomeric region"/>
    <property type="evidence" value="ECO:0007669"/>
    <property type="project" value="UniProtKB-SubCell"/>
</dbReference>
<proteinExistence type="inferred from homology"/>
<keyword evidence="8" id="KW-0539">Nucleus</keyword>
<dbReference type="PANTHER" id="PTHR14865:SF2">
    <property type="entry name" value="CST COMPLEX SUBUNIT CTC1"/>
    <property type="match status" value="1"/>
</dbReference>
<evidence type="ECO:0000313" key="10">
    <source>
        <dbReference type="Proteomes" id="UP001604336"/>
    </source>
</evidence>
<dbReference type="GO" id="GO:0003677">
    <property type="term" value="F:DNA binding"/>
    <property type="evidence" value="ECO:0007669"/>
    <property type="project" value="UniProtKB-KW"/>
</dbReference>
<dbReference type="InterPro" id="IPR028262">
    <property type="entry name" value="CTC1_plant"/>
</dbReference>
<accession>A0ABD1SV09</accession>
<dbReference type="InterPro" id="IPR042617">
    <property type="entry name" value="CTC1-like"/>
</dbReference>
<evidence type="ECO:0000256" key="5">
    <source>
        <dbReference type="ARBA" id="ARBA00022454"/>
    </source>
</evidence>
<keyword evidence="7" id="KW-0238">DNA-binding</keyword>
<dbReference type="EMBL" id="JBFOLK010000006">
    <property type="protein sequence ID" value="KAL2504193.1"/>
    <property type="molecule type" value="Genomic_DNA"/>
</dbReference>
<evidence type="ECO:0000256" key="4">
    <source>
        <dbReference type="ARBA" id="ARBA00016175"/>
    </source>
</evidence>
<dbReference type="GO" id="GO:0005634">
    <property type="term" value="C:nucleus"/>
    <property type="evidence" value="ECO:0007669"/>
    <property type="project" value="UniProtKB-SubCell"/>
</dbReference>
<organism evidence="9 10">
    <name type="scientific">Abeliophyllum distichum</name>
    <dbReference type="NCBI Taxonomy" id="126358"/>
    <lineage>
        <taxon>Eukaryota</taxon>
        <taxon>Viridiplantae</taxon>
        <taxon>Streptophyta</taxon>
        <taxon>Embryophyta</taxon>
        <taxon>Tracheophyta</taxon>
        <taxon>Spermatophyta</taxon>
        <taxon>Magnoliopsida</taxon>
        <taxon>eudicotyledons</taxon>
        <taxon>Gunneridae</taxon>
        <taxon>Pentapetalae</taxon>
        <taxon>asterids</taxon>
        <taxon>lamiids</taxon>
        <taxon>Lamiales</taxon>
        <taxon>Oleaceae</taxon>
        <taxon>Forsythieae</taxon>
        <taxon>Abeliophyllum</taxon>
    </lineage>
</organism>
<evidence type="ECO:0000256" key="7">
    <source>
        <dbReference type="ARBA" id="ARBA00023125"/>
    </source>
</evidence>
<name>A0ABD1SV09_9LAMI</name>
<gene>
    <name evidence="9" type="ORF">Adt_19814</name>
</gene>
<comment type="subcellular location">
    <subcellularLocation>
        <location evidence="2">Chromosome</location>
        <location evidence="2">Telomere</location>
    </subcellularLocation>
    <subcellularLocation>
        <location evidence="1">Nucleus</location>
    </subcellularLocation>
</comment>